<comment type="caution">
    <text evidence="1">The sequence shown here is derived from an EMBL/GenBank/DDBJ whole genome shotgun (WGS) entry which is preliminary data.</text>
</comment>
<sequence length="161" mass="19018">MVKVETPSPGDRNPVRCRQVWDEMSGEEVNGGCYVCTYVIFVLQDLDRWLVTSDRYKARDKRSDGLVLYGRWSRDGSMKLQCLGKWHSVGSVAFRWLEIRKRETGLGQECRGRRECRSKWKSKETGQRNRDMAYVNWKEECGRWMSIQESKWKTKGKRVLV</sequence>
<evidence type="ECO:0000313" key="2">
    <source>
        <dbReference type="Proteomes" id="UP001396334"/>
    </source>
</evidence>
<dbReference type="Proteomes" id="UP001396334">
    <property type="component" value="Unassembled WGS sequence"/>
</dbReference>
<dbReference type="EMBL" id="JBBPBN010000024">
    <property type="protein sequence ID" value="KAK9009200.1"/>
    <property type="molecule type" value="Genomic_DNA"/>
</dbReference>
<name>A0ABR2R8S3_9ROSI</name>
<gene>
    <name evidence="1" type="ORF">V6N11_035745</name>
</gene>
<reference evidence="1 2" key="1">
    <citation type="journal article" date="2024" name="G3 (Bethesda)">
        <title>Genome assembly of Hibiscus sabdariffa L. provides insights into metabolisms of medicinal natural products.</title>
        <authorList>
            <person name="Kim T."/>
        </authorList>
    </citation>
    <scope>NUCLEOTIDE SEQUENCE [LARGE SCALE GENOMIC DNA]</scope>
    <source>
        <strain evidence="1">TK-2024</strain>
        <tissue evidence="1">Old leaves</tissue>
    </source>
</reference>
<accession>A0ABR2R8S3</accession>
<protein>
    <submittedName>
        <fullName evidence="1">Uncharacterized protein</fullName>
    </submittedName>
</protein>
<organism evidence="1 2">
    <name type="scientific">Hibiscus sabdariffa</name>
    <name type="common">roselle</name>
    <dbReference type="NCBI Taxonomy" id="183260"/>
    <lineage>
        <taxon>Eukaryota</taxon>
        <taxon>Viridiplantae</taxon>
        <taxon>Streptophyta</taxon>
        <taxon>Embryophyta</taxon>
        <taxon>Tracheophyta</taxon>
        <taxon>Spermatophyta</taxon>
        <taxon>Magnoliopsida</taxon>
        <taxon>eudicotyledons</taxon>
        <taxon>Gunneridae</taxon>
        <taxon>Pentapetalae</taxon>
        <taxon>rosids</taxon>
        <taxon>malvids</taxon>
        <taxon>Malvales</taxon>
        <taxon>Malvaceae</taxon>
        <taxon>Malvoideae</taxon>
        <taxon>Hibiscus</taxon>
    </lineage>
</organism>
<evidence type="ECO:0000313" key="1">
    <source>
        <dbReference type="EMBL" id="KAK9009200.1"/>
    </source>
</evidence>
<keyword evidence="2" id="KW-1185">Reference proteome</keyword>
<proteinExistence type="predicted"/>